<dbReference type="InterPro" id="IPR036282">
    <property type="entry name" value="Glutathione-S-Trfase_C_sf"/>
</dbReference>
<dbReference type="InterPro" id="IPR004045">
    <property type="entry name" value="Glutathione_S-Trfase_N"/>
</dbReference>
<dbReference type="PANTHER" id="PTHR45374:SF1">
    <property type="entry name" value="GLUTATHIONE S-TRANSFERASE TCHQD"/>
    <property type="match status" value="1"/>
</dbReference>
<feature type="domain" description="GST N-terminal" evidence="1">
    <location>
        <begin position="7"/>
        <end position="90"/>
    </location>
</feature>
<dbReference type="InterPro" id="IPR036249">
    <property type="entry name" value="Thioredoxin-like_sf"/>
</dbReference>
<comment type="caution">
    <text evidence="3">The sequence shown here is derived from an EMBL/GenBank/DDBJ whole genome shotgun (WGS) entry which is preliminary data.</text>
</comment>
<dbReference type="PROSITE" id="PS50404">
    <property type="entry name" value="GST_NTER"/>
    <property type="match status" value="1"/>
</dbReference>
<name>A0A1X2GNK2_9FUNG</name>
<gene>
    <name evidence="3" type="ORF">DM01DRAFT_1333672</name>
</gene>
<keyword evidence="4" id="KW-1185">Reference proteome</keyword>
<feature type="domain" description="GST C-terminal" evidence="2">
    <location>
        <begin position="124"/>
        <end position="247"/>
    </location>
</feature>
<dbReference type="STRING" id="101127.A0A1X2GNK2"/>
<organism evidence="3 4">
    <name type="scientific">Hesseltinella vesiculosa</name>
    <dbReference type="NCBI Taxonomy" id="101127"/>
    <lineage>
        <taxon>Eukaryota</taxon>
        <taxon>Fungi</taxon>
        <taxon>Fungi incertae sedis</taxon>
        <taxon>Mucoromycota</taxon>
        <taxon>Mucoromycotina</taxon>
        <taxon>Mucoromycetes</taxon>
        <taxon>Mucorales</taxon>
        <taxon>Cunninghamellaceae</taxon>
        <taxon>Hesseltinella</taxon>
    </lineage>
</organism>
<dbReference type="Proteomes" id="UP000242146">
    <property type="component" value="Unassembled WGS sequence"/>
</dbReference>
<dbReference type="PROSITE" id="PS50405">
    <property type="entry name" value="GST_CTER"/>
    <property type="match status" value="1"/>
</dbReference>
<dbReference type="Pfam" id="PF13409">
    <property type="entry name" value="GST_N_2"/>
    <property type="match status" value="1"/>
</dbReference>
<dbReference type="CDD" id="cd00570">
    <property type="entry name" value="GST_N_family"/>
    <property type="match status" value="1"/>
</dbReference>
<dbReference type="Gene3D" id="1.20.1050.10">
    <property type="match status" value="1"/>
</dbReference>
<sequence>MSSLANLKNALLLTPGSLYSNIVAVIVAELGLEETYPQIPVNIFSGENNTLDFLKLNHTGRVPVLIHQGQSIPESLDIAQFLQTTYGLGTLEAFDREVVAEVGRWRAHRISAIWYGKKTPDQDTATFEAKTKQTIQDLNTAIGKSDPEIAAIRSEAIQTRGEIFTSYDAFVNIRDKFNLLLDETNSALKNHDYIASDTFTLADIFATVSVYNHIKNTSSESVFTTRPYLEAYYKRVLERPAFKKAIV</sequence>
<dbReference type="SUPFAM" id="SSF47616">
    <property type="entry name" value="GST C-terminal domain-like"/>
    <property type="match status" value="1"/>
</dbReference>
<evidence type="ECO:0000259" key="2">
    <source>
        <dbReference type="PROSITE" id="PS50405"/>
    </source>
</evidence>
<dbReference type="InterPro" id="IPR010987">
    <property type="entry name" value="Glutathione-S-Trfase_C-like"/>
</dbReference>
<evidence type="ECO:0000259" key="1">
    <source>
        <dbReference type="PROSITE" id="PS50404"/>
    </source>
</evidence>
<dbReference type="Pfam" id="PF00043">
    <property type="entry name" value="GST_C"/>
    <property type="match status" value="1"/>
</dbReference>
<dbReference type="GO" id="GO:0004364">
    <property type="term" value="F:glutathione transferase activity"/>
    <property type="evidence" value="ECO:0007669"/>
    <property type="project" value="InterPro"/>
</dbReference>
<dbReference type="Gene3D" id="3.40.30.10">
    <property type="entry name" value="Glutaredoxin"/>
    <property type="match status" value="1"/>
</dbReference>
<reference evidence="3 4" key="1">
    <citation type="submission" date="2016-07" db="EMBL/GenBank/DDBJ databases">
        <title>Pervasive Adenine N6-methylation of Active Genes in Fungi.</title>
        <authorList>
            <consortium name="DOE Joint Genome Institute"/>
            <person name="Mondo S.J."/>
            <person name="Dannebaum R.O."/>
            <person name="Kuo R.C."/>
            <person name="Labutti K."/>
            <person name="Haridas S."/>
            <person name="Kuo A."/>
            <person name="Salamov A."/>
            <person name="Ahrendt S.R."/>
            <person name="Lipzen A."/>
            <person name="Sullivan W."/>
            <person name="Andreopoulos W.B."/>
            <person name="Clum A."/>
            <person name="Lindquist E."/>
            <person name="Daum C."/>
            <person name="Ramamoorthy G.K."/>
            <person name="Gryganskyi A."/>
            <person name="Culley D."/>
            <person name="Magnuson J.K."/>
            <person name="James T.Y."/>
            <person name="O'Malley M.A."/>
            <person name="Stajich J.E."/>
            <person name="Spatafora J.W."/>
            <person name="Visel A."/>
            <person name="Grigoriev I.V."/>
        </authorList>
    </citation>
    <scope>NUCLEOTIDE SEQUENCE [LARGE SCALE GENOMIC DNA]</scope>
    <source>
        <strain evidence="3 4">NRRL 3301</strain>
    </source>
</reference>
<evidence type="ECO:0000313" key="3">
    <source>
        <dbReference type="EMBL" id="ORX57999.1"/>
    </source>
</evidence>
<evidence type="ECO:0008006" key="5">
    <source>
        <dbReference type="Google" id="ProtNLM"/>
    </source>
</evidence>
<dbReference type="OrthoDB" id="412788at2759"/>
<proteinExistence type="predicted"/>
<protein>
    <recommendedName>
        <fullName evidence="5">Glutathione S-transferase</fullName>
    </recommendedName>
</protein>
<accession>A0A1X2GNK2</accession>
<dbReference type="InterPro" id="IPR004046">
    <property type="entry name" value="GST_C"/>
</dbReference>
<dbReference type="EMBL" id="MCGT01000007">
    <property type="protein sequence ID" value="ORX57999.1"/>
    <property type="molecule type" value="Genomic_DNA"/>
</dbReference>
<dbReference type="AlphaFoldDB" id="A0A1X2GNK2"/>
<evidence type="ECO:0000313" key="4">
    <source>
        <dbReference type="Proteomes" id="UP000242146"/>
    </source>
</evidence>
<dbReference type="InterPro" id="IPR044617">
    <property type="entry name" value="TCHQD"/>
</dbReference>
<dbReference type="PANTHER" id="PTHR45374">
    <property type="entry name" value="GLUTATHIONE S-TRANSFERASE TCHQD"/>
    <property type="match status" value="1"/>
</dbReference>
<dbReference type="SUPFAM" id="SSF52833">
    <property type="entry name" value="Thioredoxin-like"/>
    <property type="match status" value="1"/>
</dbReference>